<protein>
    <submittedName>
        <fullName evidence="1">16077_t:CDS:1</fullName>
    </submittedName>
</protein>
<reference evidence="1 2" key="1">
    <citation type="submission" date="2021-06" db="EMBL/GenBank/DDBJ databases">
        <authorList>
            <person name="Kallberg Y."/>
            <person name="Tangrot J."/>
            <person name="Rosling A."/>
        </authorList>
    </citation>
    <scope>NUCLEOTIDE SEQUENCE [LARGE SCALE GENOMIC DNA]</scope>
    <source>
        <strain evidence="1 2">120-4 pot B 10/14</strain>
    </source>
</reference>
<feature type="non-terminal residue" evidence="1">
    <location>
        <position position="1"/>
    </location>
</feature>
<evidence type="ECO:0000313" key="2">
    <source>
        <dbReference type="Proteomes" id="UP000789901"/>
    </source>
</evidence>
<gene>
    <name evidence="1" type="ORF">GMARGA_LOCUS44162</name>
</gene>
<sequence>FKKELEKRIKEINQDEEEKINEIQYNYNQEKFMKLEELDLLKKDIDESYNDIIENDKKINTD</sequence>
<keyword evidence="2" id="KW-1185">Reference proteome</keyword>
<proteinExistence type="predicted"/>
<dbReference type="Proteomes" id="UP000789901">
    <property type="component" value="Unassembled WGS sequence"/>
</dbReference>
<feature type="non-terminal residue" evidence="1">
    <location>
        <position position="62"/>
    </location>
</feature>
<dbReference type="EMBL" id="CAJVQB010148368">
    <property type="protein sequence ID" value="CAG8855341.1"/>
    <property type="molecule type" value="Genomic_DNA"/>
</dbReference>
<name>A0ABN7XLX9_GIGMA</name>
<organism evidence="1 2">
    <name type="scientific">Gigaspora margarita</name>
    <dbReference type="NCBI Taxonomy" id="4874"/>
    <lineage>
        <taxon>Eukaryota</taxon>
        <taxon>Fungi</taxon>
        <taxon>Fungi incertae sedis</taxon>
        <taxon>Mucoromycota</taxon>
        <taxon>Glomeromycotina</taxon>
        <taxon>Glomeromycetes</taxon>
        <taxon>Diversisporales</taxon>
        <taxon>Gigasporaceae</taxon>
        <taxon>Gigaspora</taxon>
    </lineage>
</organism>
<accession>A0ABN7XLX9</accession>
<comment type="caution">
    <text evidence="1">The sequence shown here is derived from an EMBL/GenBank/DDBJ whole genome shotgun (WGS) entry which is preliminary data.</text>
</comment>
<evidence type="ECO:0000313" key="1">
    <source>
        <dbReference type="EMBL" id="CAG8855341.1"/>
    </source>
</evidence>